<dbReference type="PANTHER" id="PTHR34978">
    <property type="entry name" value="POSSIBLE SENSOR-TRANSDUCER PROTEIN BLAR"/>
    <property type="match status" value="1"/>
</dbReference>
<keyword evidence="3 6" id="KW-0378">Hydrolase</keyword>
<evidence type="ECO:0000256" key="4">
    <source>
        <dbReference type="ARBA" id="ARBA00022833"/>
    </source>
</evidence>
<evidence type="ECO:0000256" key="2">
    <source>
        <dbReference type="ARBA" id="ARBA00022723"/>
    </source>
</evidence>
<keyword evidence="1 6" id="KW-0645">Protease</keyword>
<keyword evidence="2" id="KW-0479">Metal-binding</keyword>
<evidence type="ECO:0000256" key="6">
    <source>
        <dbReference type="RuleBase" id="RU003983"/>
    </source>
</evidence>
<protein>
    <submittedName>
        <fullName evidence="9">Zn-dependent protease with chaperone function</fullName>
    </submittedName>
</protein>
<keyword evidence="10" id="KW-1185">Reference proteome</keyword>
<dbReference type="RefSeq" id="WP_197003572.1">
    <property type="nucleotide sequence ID" value="NZ_BONS01000016.1"/>
</dbReference>
<dbReference type="Pfam" id="PF01435">
    <property type="entry name" value="Peptidase_M48"/>
    <property type="match status" value="1"/>
</dbReference>
<comment type="cofactor">
    <cofactor evidence="6">
        <name>Zn(2+)</name>
        <dbReference type="ChEBI" id="CHEBI:29105"/>
    </cofactor>
    <text evidence="6">Binds 1 zinc ion per subunit.</text>
</comment>
<dbReference type="AlphaFoldDB" id="A0A8J7GT30"/>
<evidence type="ECO:0000256" key="1">
    <source>
        <dbReference type="ARBA" id="ARBA00022670"/>
    </source>
</evidence>
<dbReference type="InterPro" id="IPR001915">
    <property type="entry name" value="Peptidase_M48"/>
</dbReference>
<dbReference type="InterPro" id="IPR052173">
    <property type="entry name" value="Beta-lactam_resp_regulator"/>
</dbReference>
<sequence>MRFVVYLPLLATGFAAVGGPWLAARLPARAGLWTVTGGVVAAAAGSTWSLLLLVATLVDELPGWERESDPEPVPDAVAVGCAAVLAVLCLRAATAVHRRRRLYREVRAACPAGPGELVVLADDEPRAFALPGGSGRIVVSAGMLRALTPPQRRVLLAHERAHLHGRHHLLLGAADLSVALNPLLLAARHAVAFCCERAADESAAAEVGDRALTARALAVAALAGAGRPHDLGFGDHAVLRRVTALRSAPPPGRPVLVLAAAAVCLAVAGVEFDATVDFARLLATLLSG</sequence>
<keyword evidence="4 6" id="KW-0862">Zinc</keyword>
<evidence type="ECO:0000313" key="10">
    <source>
        <dbReference type="Proteomes" id="UP000622552"/>
    </source>
</evidence>
<feature type="transmembrane region" description="Helical" evidence="7">
    <location>
        <begin position="6"/>
        <end position="24"/>
    </location>
</feature>
<proteinExistence type="inferred from homology"/>
<reference evidence="9" key="1">
    <citation type="submission" date="2020-11" db="EMBL/GenBank/DDBJ databases">
        <title>Sequencing the genomes of 1000 actinobacteria strains.</title>
        <authorList>
            <person name="Klenk H.-P."/>
        </authorList>
    </citation>
    <scope>NUCLEOTIDE SEQUENCE</scope>
    <source>
        <strain evidence="9">DSM 45356</strain>
    </source>
</reference>
<keyword evidence="7" id="KW-1133">Transmembrane helix</keyword>
<dbReference type="Proteomes" id="UP000622552">
    <property type="component" value="Unassembled WGS sequence"/>
</dbReference>
<evidence type="ECO:0000256" key="7">
    <source>
        <dbReference type="SAM" id="Phobius"/>
    </source>
</evidence>
<evidence type="ECO:0000313" key="9">
    <source>
        <dbReference type="EMBL" id="MBG6136621.1"/>
    </source>
</evidence>
<gene>
    <name evidence="9" type="ORF">IW245_002815</name>
</gene>
<dbReference type="Gene3D" id="3.30.2010.10">
    <property type="entry name" value="Metalloproteases ('zincins'), catalytic domain"/>
    <property type="match status" value="1"/>
</dbReference>
<feature type="domain" description="Peptidase M48" evidence="8">
    <location>
        <begin position="110"/>
        <end position="186"/>
    </location>
</feature>
<keyword evidence="7" id="KW-0472">Membrane</keyword>
<keyword evidence="7" id="KW-0812">Transmembrane</keyword>
<keyword evidence="5 6" id="KW-0482">Metalloprotease</keyword>
<evidence type="ECO:0000259" key="8">
    <source>
        <dbReference type="Pfam" id="PF01435"/>
    </source>
</evidence>
<feature type="transmembrane region" description="Helical" evidence="7">
    <location>
        <begin position="31"/>
        <end position="56"/>
    </location>
</feature>
<organism evidence="9 10">
    <name type="scientific">Longispora fulva</name>
    <dbReference type="NCBI Taxonomy" id="619741"/>
    <lineage>
        <taxon>Bacteria</taxon>
        <taxon>Bacillati</taxon>
        <taxon>Actinomycetota</taxon>
        <taxon>Actinomycetes</taxon>
        <taxon>Micromonosporales</taxon>
        <taxon>Micromonosporaceae</taxon>
        <taxon>Longispora</taxon>
    </lineage>
</organism>
<comment type="similarity">
    <text evidence="6">Belongs to the peptidase M48 family.</text>
</comment>
<dbReference type="GO" id="GO:0046872">
    <property type="term" value="F:metal ion binding"/>
    <property type="evidence" value="ECO:0007669"/>
    <property type="project" value="UniProtKB-KW"/>
</dbReference>
<name>A0A8J7GT30_9ACTN</name>
<evidence type="ECO:0000256" key="3">
    <source>
        <dbReference type="ARBA" id="ARBA00022801"/>
    </source>
</evidence>
<accession>A0A8J7GT30</accession>
<dbReference type="PANTHER" id="PTHR34978:SF3">
    <property type="entry name" value="SLR0241 PROTEIN"/>
    <property type="match status" value="1"/>
</dbReference>
<comment type="caution">
    <text evidence="9">The sequence shown here is derived from an EMBL/GenBank/DDBJ whole genome shotgun (WGS) entry which is preliminary data.</text>
</comment>
<dbReference type="GO" id="GO:0006508">
    <property type="term" value="P:proteolysis"/>
    <property type="evidence" value="ECO:0007669"/>
    <property type="project" value="UniProtKB-KW"/>
</dbReference>
<evidence type="ECO:0000256" key="5">
    <source>
        <dbReference type="ARBA" id="ARBA00023049"/>
    </source>
</evidence>
<dbReference type="GO" id="GO:0004222">
    <property type="term" value="F:metalloendopeptidase activity"/>
    <property type="evidence" value="ECO:0007669"/>
    <property type="project" value="InterPro"/>
</dbReference>
<dbReference type="EMBL" id="JADOUF010000001">
    <property type="protein sequence ID" value="MBG6136621.1"/>
    <property type="molecule type" value="Genomic_DNA"/>
</dbReference>
<feature type="transmembrane region" description="Helical" evidence="7">
    <location>
        <begin position="76"/>
        <end position="94"/>
    </location>
</feature>